<dbReference type="InterPro" id="IPR000515">
    <property type="entry name" value="MetI-like"/>
</dbReference>
<dbReference type="PANTHER" id="PTHR30465:SF0">
    <property type="entry name" value="OLIGOPEPTIDE TRANSPORT SYSTEM PERMEASE PROTEIN APPB"/>
    <property type="match status" value="1"/>
</dbReference>
<dbReference type="AlphaFoldDB" id="A0A931F7W1"/>
<dbReference type="CDD" id="cd06261">
    <property type="entry name" value="TM_PBP2"/>
    <property type="match status" value="1"/>
</dbReference>
<keyword evidence="6 7" id="KW-0472">Membrane</keyword>
<feature type="transmembrane region" description="Helical" evidence="7">
    <location>
        <begin position="132"/>
        <end position="157"/>
    </location>
</feature>
<feature type="transmembrane region" description="Helical" evidence="7">
    <location>
        <begin position="288"/>
        <end position="312"/>
    </location>
</feature>
<feature type="transmembrane region" description="Helical" evidence="7">
    <location>
        <begin position="247"/>
        <end position="268"/>
    </location>
</feature>
<keyword evidence="2 7" id="KW-0813">Transport</keyword>
<evidence type="ECO:0000256" key="1">
    <source>
        <dbReference type="ARBA" id="ARBA00004651"/>
    </source>
</evidence>
<dbReference type="RefSeq" id="WP_270454034.1">
    <property type="nucleotide sequence ID" value="NZ_JADPIE010000004.1"/>
</dbReference>
<dbReference type="Gene3D" id="1.10.3720.10">
    <property type="entry name" value="MetI-like"/>
    <property type="match status" value="1"/>
</dbReference>
<organism evidence="9 10">
    <name type="scientific">Halonatronomonas betaini</name>
    <dbReference type="NCBI Taxonomy" id="2778430"/>
    <lineage>
        <taxon>Bacteria</taxon>
        <taxon>Bacillati</taxon>
        <taxon>Bacillota</taxon>
        <taxon>Clostridia</taxon>
        <taxon>Halanaerobiales</taxon>
        <taxon>Halarsenatibacteraceae</taxon>
        <taxon>Halonatronomonas</taxon>
    </lineage>
</organism>
<evidence type="ECO:0000256" key="7">
    <source>
        <dbReference type="RuleBase" id="RU363032"/>
    </source>
</evidence>
<dbReference type="Pfam" id="PF19300">
    <property type="entry name" value="BPD_transp_1_N"/>
    <property type="match status" value="1"/>
</dbReference>
<dbReference type="Pfam" id="PF00528">
    <property type="entry name" value="BPD_transp_1"/>
    <property type="match status" value="1"/>
</dbReference>
<dbReference type="InterPro" id="IPR035906">
    <property type="entry name" value="MetI-like_sf"/>
</dbReference>
<feature type="transmembrane region" description="Helical" evidence="7">
    <location>
        <begin position="185"/>
        <end position="204"/>
    </location>
</feature>
<dbReference type="SUPFAM" id="SSF161098">
    <property type="entry name" value="MetI-like"/>
    <property type="match status" value="1"/>
</dbReference>
<feature type="transmembrane region" description="Helical" evidence="7">
    <location>
        <begin position="9"/>
        <end position="30"/>
    </location>
</feature>
<keyword evidence="5 7" id="KW-1133">Transmembrane helix</keyword>
<keyword evidence="10" id="KW-1185">Reference proteome</keyword>
<feature type="domain" description="ABC transmembrane type-1" evidence="8">
    <location>
        <begin position="96"/>
        <end position="312"/>
    </location>
</feature>
<keyword evidence="3" id="KW-1003">Cell membrane</keyword>
<reference evidence="9" key="1">
    <citation type="submission" date="2020-11" db="EMBL/GenBank/DDBJ databases">
        <title>Halonatronomonas betainensis gen. nov., sp. nov. a novel haloalkaliphilic representative of the family Halanaerobiacae capable of betaine degradation.</title>
        <authorList>
            <person name="Boltyanskaya Y."/>
            <person name="Kevbrin V."/>
            <person name="Detkova E."/>
            <person name="Grouzdev D.S."/>
            <person name="Koziaeva V."/>
            <person name="Zhilina T."/>
        </authorList>
    </citation>
    <scope>NUCLEOTIDE SEQUENCE</scope>
    <source>
        <strain evidence="9">Z-7014</strain>
    </source>
</reference>
<dbReference type="PROSITE" id="PS50928">
    <property type="entry name" value="ABC_TM1"/>
    <property type="match status" value="1"/>
</dbReference>
<sequence>MKTYIIRRILYAIPLLLAISLFSFMIMQLSPGDYLDQLRMNPDISRQVLNTMERDFGLDRSVPEQYALWLGQVLRGNLGRSFTYRVPVTQVIGSRIMNTLILSFAAMVLAWGVSIPVGIYSATRKYTIGDNIFTSLAFVGLSIPNFFFALLLLYGIVTFNLNWPIQGMTSITHDMMTPVQQFIDILKHLAVPAVVLGTASMAGLTRQMRGQMIDAMTSDYVRTARSKGLMERVVVYKHALRNAINPMITIFGFQISALLGGAALTEIVTGWPGLGTLMLNAVRSKDLYLAMAGLMMGSVLLILGNLIADVLLAMSDPRIRYN</sequence>
<evidence type="ECO:0000256" key="6">
    <source>
        <dbReference type="ARBA" id="ARBA00023136"/>
    </source>
</evidence>
<proteinExistence type="inferred from homology"/>
<evidence type="ECO:0000256" key="4">
    <source>
        <dbReference type="ARBA" id="ARBA00022692"/>
    </source>
</evidence>
<comment type="subcellular location">
    <subcellularLocation>
        <location evidence="1 7">Cell membrane</location>
        <topology evidence="1 7">Multi-pass membrane protein</topology>
    </subcellularLocation>
</comment>
<comment type="similarity">
    <text evidence="7">Belongs to the binding-protein-dependent transport system permease family.</text>
</comment>
<dbReference type="GO" id="GO:0055085">
    <property type="term" value="P:transmembrane transport"/>
    <property type="evidence" value="ECO:0007669"/>
    <property type="project" value="InterPro"/>
</dbReference>
<dbReference type="PANTHER" id="PTHR30465">
    <property type="entry name" value="INNER MEMBRANE ABC TRANSPORTER"/>
    <property type="match status" value="1"/>
</dbReference>
<keyword evidence="4 7" id="KW-0812">Transmembrane</keyword>
<evidence type="ECO:0000313" key="10">
    <source>
        <dbReference type="Proteomes" id="UP000621436"/>
    </source>
</evidence>
<evidence type="ECO:0000259" key="8">
    <source>
        <dbReference type="PROSITE" id="PS50928"/>
    </source>
</evidence>
<dbReference type="GO" id="GO:0005886">
    <property type="term" value="C:plasma membrane"/>
    <property type="evidence" value="ECO:0007669"/>
    <property type="project" value="UniProtKB-SubCell"/>
</dbReference>
<comment type="caution">
    <text evidence="9">The sequence shown here is derived from an EMBL/GenBank/DDBJ whole genome shotgun (WGS) entry which is preliminary data.</text>
</comment>
<evidence type="ECO:0000256" key="2">
    <source>
        <dbReference type="ARBA" id="ARBA00022448"/>
    </source>
</evidence>
<name>A0A931F7W1_9FIRM</name>
<evidence type="ECO:0000256" key="3">
    <source>
        <dbReference type="ARBA" id="ARBA00022475"/>
    </source>
</evidence>
<feature type="transmembrane region" description="Helical" evidence="7">
    <location>
        <begin position="100"/>
        <end position="120"/>
    </location>
</feature>
<evidence type="ECO:0000256" key="5">
    <source>
        <dbReference type="ARBA" id="ARBA00022989"/>
    </source>
</evidence>
<dbReference type="InterPro" id="IPR045621">
    <property type="entry name" value="BPD_transp_1_N"/>
</dbReference>
<evidence type="ECO:0000313" key="9">
    <source>
        <dbReference type="EMBL" id="MBF8437096.1"/>
    </source>
</evidence>
<dbReference type="EMBL" id="JADPIE010000004">
    <property type="protein sequence ID" value="MBF8437096.1"/>
    <property type="molecule type" value="Genomic_DNA"/>
</dbReference>
<gene>
    <name evidence="9" type="ORF">I0Q91_08410</name>
</gene>
<dbReference type="Proteomes" id="UP000621436">
    <property type="component" value="Unassembled WGS sequence"/>
</dbReference>
<accession>A0A931F7W1</accession>
<protein>
    <submittedName>
        <fullName evidence="9">ABC transporter permease</fullName>
    </submittedName>
</protein>